<dbReference type="Proteomes" id="UP000477849">
    <property type="component" value="Unassembled WGS sequence"/>
</dbReference>
<evidence type="ECO:0000313" key="3">
    <source>
        <dbReference type="Proteomes" id="UP000477849"/>
    </source>
</evidence>
<dbReference type="InterPro" id="IPR050266">
    <property type="entry name" value="AB_hydrolase_sf"/>
</dbReference>
<dbReference type="AlphaFoldDB" id="A0A6M1RVV8"/>
<reference evidence="2 3" key="1">
    <citation type="submission" date="2020-02" db="EMBL/GenBank/DDBJ databases">
        <title>Genome sequence of the type strain CCBAU10050 of Rhizobium daejeonense.</title>
        <authorList>
            <person name="Gao J."/>
            <person name="Sun J."/>
        </authorList>
    </citation>
    <scope>NUCLEOTIDE SEQUENCE [LARGE SCALE GENOMIC DNA]</scope>
    <source>
        <strain evidence="2 3">CCBAU10050</strain>
    </source>
</reference>
<proteinExistence type="predicted"/>
<keyword evidence="2" id="KW-0378">Hydrolase</keyword>
<sequence>MCLVALSRNLPCPRPPPPPHTFARYALDCLSHHFREASKVNDYTDGFDSHHIAVPDGLKLHARIYGPGNEGLPIICLPGLSRNSRDFHQLALQLSTAPTAPFRVITIDSRGRGLSEYDEKKERYSIPTEAHDVISVLNHFGIERAIFIGTSRGGLILHILAATHPERLAGVLLNDIGPVIEIEGLKQIQDYLGRERRPKNFDDAAAILKETHGESFPALAGADWRDMAHAIYREIDGILIADFDPAIAELFRVADLREPIPDLWAQFDLFRALPLMTIRGENSRLLSKKTTEIMAERHPGMQQLTALGQGHAPILHLGDVPAEIQRFLAGIR</sequence>
<organism evidence="2 3">
    <name type="scientific">Rhizobium daejeonense</name>
    <dbReference type="NCBI Taxonomy" id="240521"/>
    <lineage>
        <taxon>Bacteria</taxon>
        <taxon>Pseudomonadati</taxon>
        <taxon>Pseudomonadota</taxon>
        <taxon>Alphaproteobacteria</taxon>
        <taxon>Hyphomicrobiales</taxon>
        <taxon>Rhizobiaceae</taxon>
        <taxon>Rhizobium/Agrobacterium group</taxon>
        <taxon>Rhizobium</taxon>
    </lineage>
</organism>
<dbReference type="PANTHER" id="PTHR43798">
    <property type="entry name" value="MONOACYLGLYCEROL LIPASE"/>
    <property type="match status" value="1"/>
</dbReference>
<comment type="caution">
    <text evidence="2">The sequence shown here is derived from an EMBL/GenBank/DDBJ whole genome shotgun (WGS) entry which is preliminary data.</text>
</comment>
<dbReference type="GO" id="GO:0016787">
    <property type="term" value="F:hydrolase activity"/>
    <property type="evidence" value="ECO:0007669"/>
    <property type="project" value="UniProtKB-KW"/>
</dbReference>
<evidence type="ECO:0000313" key="2">
    <source>
        <dbReference type="EMBL" id="NGO63269.1"/>
    </source>
</evidence>
<keyword evidence="3" id="KW-1185">Reference proteome</keyword>
<dbReference type="GO" id="GO:0016020">
    <property type="term" value="C:membrane"/>
    <property type="evidence" value="ECO:0007669"/>
    <property type="project" value="TreeGrafter"/>
</dbReference>
<dbReference type="InterPro" id="IPR029058">
    <property type="entry name" value="AB_hydrolase_fold"/>
</dbReference>
<feature type="domain" description="AB hydrolase-1" evidence="1">
    <location>
        <begin position="73"/>
        <end position="309"/>
    </location>
</feature>
<dbReference type="Pfam" id="PF00561">
    <property type="entry name" value="Abhydrolase_1"/>
    <property type="match status" value="1"/>
</dbReference>
<name>A0A6M1RVV8_9HYPH</name>
<dbReference type="InterPro" id="IPR000073">
    <property type="entry name" value="AB_hydrolase_1"/>
</dbReference>
<dbReference type="SUPFAM" id="SSF53474">
    <property type="entry name" value="alpha/beta-Hydrolases"/>
    <property type="match status" value="1"/>
</dbReference>
<accession>A0A6M1RVV8</accession>
<dbReference type="PANTHER" id="PTHR43798:SF33">
    <property type="entry name" value="HYDROLASE, PUTATIVE (AFU_ORTHOLOGUE AFUA_2G14860)-RELATED"/>
    <property type="match status" value="1"/>
</dbReference>
<dbReference type="Gene3D" id="3.40.50.1820">
    <property type="entry name" value="alpha/beta hydrolase"/>
    <property type="match status" value="1"/>
</dbReference>
<evidence type="ECO:0000259" key="1">
    <source>
        <dbReference type="Pfam" id="PF00561"/>
    </source>
</evidence>
<protein>
    <submittedName>
        <fullName evidence="2">Alpha/beta hydrolase</fullName>
    </submittedName>
</protein>
<dbReference type="EMBL" id="JAAKZH010000002">
    <property type="protein sequence ID" value="NGO63269.1"/>
    <property type="molecule type" value="Genomic_DNA"/>
</dbReference>
<gene>
    <name evidence="2" type="ORF">G6N76_06250</name>
</gene>